<gene>
    <name evidence="9" type="ORF">MOO47_03575</name>
</gene>
<evidence type="ECO:0000256" key="4">
    <source>
        <dbReference type="ARBA" id="ARBA00022692"/>
    </source>
</evidence>
<dbReference type="Gene3D" id="1.10.4160.10">
    <property type="entry name" value="Hydantoin permease"/>
    <property type="match status" value="1"/>
</dbReference>
<feature type="transmembrane region" description="Helical" evidence="8">
    <location>
        <begin position="420"/>
        <end position="441"/>
    </location>
</feature>
<name>A0ABY4PF86_9LACO</name>
<dbReference type="EMBL" id="CP093365">
    <property type="protein sequence ID" value="UQS84240.1"/>
    <property type="molecule type" value="Genomic_DNA"/>
</dbReference>
<dbReference type="RefSeq" id="WP_249513424.1">
    <property type="nucleotide sequence ID" value="NZ_CP093365.1"/>
</dbReference>
<evidence type="ECO:0000256" key="6">
    <source>
        <dbReference type="ARBA" id="ARBA00023136"/>
    </source>
</evidence>
<evidence type="ECO:0000256" key="1">
    <source>
        <dbReference type="ARBA" id="ARBA00004141"/>
    </source>
</evidence>
<comment type="similarity">
    <text evidence="2 7">Belongs to the purine-cytosine permease (2.A.39) family.</text>
</comment>
<organism evidence="9 10">
    <name type="scientific">Bombilactobacillus thymidiniphilus</name>
    <dbReference type="NCBI Taxonomy" id="2923363"/>
    <lineage>
        <taxon>Bacteria</taxon>
        <taxon>Bacillati</taxon>
        <taxon>Bacillota</taxon>
        <taxon>Bacilli</taxon>
        <taxon>Lactobacillales</taxon>
        <taxon>Lactobacillaceae</taxon>
        <taxon>Bombilactobacillus</taxon>
    </lineage>
</organism>
<dbReference type="InterPro" id="IPR026030">
    <property type="entry name" value="Pur-cyt_permease_Fcy2/21/22"/>
</dbReference>
<evidence type="ECO:0000256" key="8">
    <source>
        <dbReference type="SAM" id="Phobius"/>
    </source>
</evidence>
<feature type="transmembrane region" description="Helical" evidence="8">
    <location>
        <begin position="161"/>
        <end position="178"/>
    </location>
</feature>
<dbReference type="Proteomes" id="UP000831947">
    <property type="component" value="Chromosome"/>
</dbReference>
<evidence type="ECO:0000256" key="2">
    <source>
        <dbReference type="ARBA" id="ARBA00008974"/>
    </source>
</evidence>
<feature type="transmembrane region" description="Helical" evidence="8">
    <location>
        <begin position="389"/>
        <end position="408"/>
    </location>
</feature>
<keyword evidence="6 7" id="KW-0472">Membrane</keyword>
<keyword evidence="3 7" id="KW-0813">Transport</keyword>
<feature type="transmembrane region" description="Helical" evidence="8">
    <location>
        <begin position="198"/>
        <end position="222"/>
    </location>
</feature>
<feature type="transmembrane region" description="Helical" evidence="8">
    <location>
        <begin position="320"/>
        <end position="342"/>
    </location>
</feature>
<keyword evidence="5 8" id="KW-1133">Transmembrane helix</keyword>
<dbReference type="PIRSF" id="PIRSF002744">
    <property type="entry name" value="Pur-cyt_permease"/>
    <property type="match status" value="1"/>
</dbReference>
<feature type="transmembrane region" description="Helical" evidence="8">
    <location>
        <begin position="348"/>
        <end position="369"/>
    </location>
</feature>
<feature type="transmembrane region" description="Helical" evidence="8">
    <location>
        <begin position="51"/>
        <end position="71"/>
    </location>
</feature>
<dbReference type="PANTHER" id="PTHR31806">
    <property type="entry name" value="PURINE-CYTOSINE PERMEASE FCY2-RELATED"/>
    <property type="match status" value="1"/>
</dbReference>
<reference evidence="9 10" key="1">
    <citation type="journal article" date="2022" name="Int. J. Syst. Evol. Microbiol.">
        <title>Apilactobacillus apisilvae sp. nov., Nicolia spurrieriana gen. nov. sp. nov., Bombilactobacillus folatiphilus sp. nov. and Bombilactobacillus thymidiniphilus sp. nov., four new lactic acid bacterial isolates from stingless bees Tetragonula carbonaria and Austroplebeia australis.</title>
        <authorList>
            <person name="Oliphant S.A."/>
            <person name="Watson-Haigh N.S."/>
            <person name="Sumby K.M."/>
            <person name="Gardner J."/>
            <person name="Groom S."/>
            <person name="Jiranek V."/>
        </authorList>
    </citation>
    <scope>NUCLEOTIDE SEQUENCE [LARGE SCALE GENOMIC DNA]</scope>
    <source>
        <strain evidence="9 10">SG4_A1</strain>
    </source>
</reference>
<evidence type="ECO:0000256" key="7">
    <source>
        <dbReference type="PIRNR" id="PIRNR002744"/>
    </source>
</evidence>
<protein>
    <submittedName>
        <fullName evidence="9">Cytosine permease</fullName>
    </submittedName>
</protein>
<sequence>MQKEENVVPVTERNLTPKALFYNWFAANIGIMGFVYGAIIVSYHLSLAQALLAALIGALSFVFPGFIAVIGQKNGITTFKLSRVAFGRQGNKIPNLIAWFNMVGWLAVNVVTGTLLFVAMLQTLHLPKNSFTILGCLVVFGGLIIGSGFLNETLLAKLQSLISWIFGIATLIIFLFFVGKTQWPKALAMTHGSWSAGFWPAVSIIAAGSGISWSMAAADWGAYVQPQIKHGRTFWSTTLGGALPLFILMVGGIFLSTSAPNLATSSDPYRIMYGVLPTWMGLFYFLVAAGGLVPQCMISFRSARINLQTLGIKTSQLSSLILHSLLVLGIASYVLFVAQDFLSSFELFLNFLGICLVTWLAVFLCDYLFYRRQGYDLALLQIHYRWRSIIVWLLATSSGLLFTNNAVWQGPFARGVFRDNSLGVFVAGFFALFLMGLIYLIDQRYRK</sequence>
<keyword evidence="10" id="KW-1185">Reference proteome</keyword>
<feature type="transmembrane region" description="Helical" evidence="8">
    <location>
        <begin position="279"/>
        <end position="300"/>
    </location>
</feature>
<evidence type="ECO:0000256" key="5">
    <source>
        <dbReference type="ARBA" id="ARBA00022989"/>
    </source>
</evidence>
<accession>A0ABY4PF86</accession>
<feature type="transmembrane region" description="Helical" evidence="8">
    <location>
        <begin position="131"/>
        <end position="149"/>
    </location>
</feature>
<proteinExistence type="inferred from homology"/>
<dbReference type="PANTHER" id="PTHR31806:SF1">
    <property type="entry name" value="PURINE-CYTOSINE PERMEASE FCY2-RELATED"/>
    <property type="match status" value="1"/>
</dbReference>
<keyword evidence="4 8" id="KW-0812">Transmembrane</keyword>
<evidence type="ECO:0000313" key="10">
    <source>
        <dbReference type="Proteomes" id="UP000831947"/>
    </source>
</evidence>
<evidence type="ECO:0000313" key="9">
    <source>
        <dbReference type="EMBL" id="UQS84240.1"/>
    </source>
</evidence>
<dbReference type="Pfam" id="PF02133">
    <property type="entry name" value="Transp_cyt_pur"/>
    <property type="match status" value="1"/>
</dbReference>
<dbReference type="InterPro" id="IPR001248">
    <property type="entry name" value="Pur-cyt_permease"/>
</dbReference>
<feature type="transmembrane region" description="Helical" evidence="8">
    <location>
        <begin position="234"/>
        <end position="259"/>
    </location>
</feature>
<comment type="subcellular location">
    <subcellularLocation>
        <location evidence="1">Membrane</location>
        <topology evidence="1">Multi-pass membrane protein</topology>
    </subcellularLocation>
</comment>
<feature type="transmembrane region" description="Helical" evidence="8">
    <location>
        <begin position="96"/>
        <end position="119"/>
    </location>
</feature>
<evidence type="ECO:0000256" key="3">
    <source>
        <dbReference type="ARBA" id="ARBA00022448"/>
    </source>
</evidence>
<feature type="transmembrane region" description="Helical" evidence="8">
    <location>
        <begin position="21"/>
        <end position="45"/>
    </location>
</feature>